<feature type="region of interest" description="Disordered" evidence="1">
    <location>
        <begin position="1"/>
        <end position="24"/>
    </location>
</feature>
<comment type="caution">
    <text evidence="2">The sequence shown here is derived from an EMBL/GenBank/DDBJ whole genome shotgun (WGS) entry which is preliminary data.</text>
</comment>
<dbReference type="EMBL" id="LUUB01000079">
    <property type="protein sequence ID" value="OAF05426.1"/>
    <property type="molecule type" value="Genomic_DNA"/>
</dbReference>
<dbReference type="STRING" id="1505087.AYJ54_00535"/>
<keyword evidence="3" id="KW-1185">Reference proteome</keyword>
<sequence length="120" mass="13349">MSELVKSLRARGTMARKEHTGTADADAWHFDKAADEIERLLSLVEKLTAPTDEMIDAFFKSQKAYAEPYPAEFESGVEMDSGLDQETADLINEDMRATFREGWKAALSNPSTMLQSGNSK</sequence>
<protein>
    <submittedName>
        <fullName evidence="2">Uncharacterized protein</fullName>
    </submittedName>
</protein>
<evidence type="ECO:0000256" key="1">
    <source>
        <dbReference type="SAM" id="MobiDB-lite"/>
    </source>
</evidence>
<dbReference type="AlphaFoldDB" id="A0A176YIC6"/>
<proteinExistence type="predicted"/>
<feature type="compositionally biased region" description="Basic and acidic residues" evidence="1">
    <location>
        <begin position="15"/>
        <end position="24"/>
    </location>
</feature>
<accession>A0A176YIC6</accession>
<organism evidence="2 3">
    <name type="scientific">Bradyrhizobium centrolobii</name>
    <dbReference type="NCBI Taxonomy" id="1505087"/>
    <lineage>
        <taxon>Bacteria</taxon>
        <taxon>Pseudomonadati</taxon>
        <taxon>Pseudomonadota</taxon>
        <taxon>Alphaproteobacteria</taxon>
        <taxon>Hyphomicrobiales</taxon>
        <taxon>Nitrobacteraceae</taxon>
        <taxon>Bradyrhizobium</taxon>
    </lineage>
</organism>
<evidence type="ECO:0000313" key="2">
    <source>
        <dbReference type="EMBL" id="OAF05426.1"/>
    </source>
</evidence>
<name>A0A176YIC6_9BRAD</name>
<evidence type="ECO:0000313" key="3">
    <source>
        <dbReference type="Proteomes" id="UP000076959"/>
    </source>
</evidence>
<dbReference type="Proteomes" id="UP000076959">
    <property type="component" value="Unassembled WGS sequence"/>
</dbReference>
<reference evidence="2 3" key="1">
    <citation type="submission" date="2016-03" db="EMBL/GenBank/DDBJ databases">
        <title>Draft Genome Sequence of the Strain BR 10245 (Bradyrhizobium sp.) isolated from nodules of Centrolobium paraense.</title>
        <authorList>
            <person name="Simoes-Araujo J.L.Sr."/>
            <person name="Barauna A.C."/>
            <person name="Silva K."/>
            <person name="Zilli J.E."/>
        </authorList>
    </citation>
    <scope>NUCLEOTIDE SEQUENCE [LARGE SCALE GENOMIC DNA]</scope>
    <source>
        <strain evidence="2 3">BR 10245</strain>
    </source>
</reference>
<gene>
    <name evidence="2" type="ORF">AYJ54_00535</name>
</gene>
<dbReference type="RefSeq" id="WP_136623945.1">
    <property type="nucleotide sequence ID" value="NZ_LUUB01000079.1"/>
</dbReference>